<gene>
    <name evidence="1" type="ORF">UFOVP171_23</name>
</gene>
<evidence type="ECO:0000313" key="1">
    <source>
        <dbReference type="EMBL" id="CAB5194730.1"/>
    </source>
</evidence>
<reference evidence="1" key="1">
    <citation type="submission" date="2020-05" db="EMBL/GenBank/DDBJ databases">
        <authorList>
            <person name="Chiriac C."/>
            <person name="Salcher M."/>
            <person name="Ghai R."/>
            <person name="Kavagutti S V."/>
        </authorList>
    </citation>
    <scope>NUCLEOTIDE SEQUENCE</scope>
</reference>
<sequence length="53" mass="5536">MQYFIDRAKEPSTWRGLALFAGAVGLHTAPEALPAIGSAVAAIISAIEVLRKG</sequence>
<dbReference type="EMBL" id="LR798214">
    <property type="protein sequence ID" value="CAB5194730.1"/>
    <property type="molecule type" value="Genomic_DNA"/>
</dbReference>
<name>A0A6J7WGF9_9CAUD</name>
<accession>A0A6J7WGF9</accession>
<protein>
    <submittedName>
        <fullName evidence="1">Uncharacterized protein</fullName>
    </submittedName>
</protein>
<organism evidence="1">
    <name type="scientific">uncultured Caudovirales phage</name>
    <dbReference type="NCBI Taxonomy" id="2100421"/>
    <lineage>
        <taxon>Viruses</taxon>
        <taxon>Duplodnaviria</taxon>
        <taxon>Heunggongvirae</taxon>
        <taxon>Uroviricota</taxon>
        <taxon>Caudoviricetes</taxon>
        <taxon>Peduoviridae</taxon>
        <taxon>Maltschvirus</taxon>
        <taxon>Maltschvirus maltsch</taxon>
    </lineage>
</organism>
<proteinExistence type="predicted"/>